<proteinExistence type="inferred from homology"/>
<dbReference type="EMBL" id="KV750547">
    <property type="protein sequence ID" value="OCL04303.1"/>
    <property type="molecule type" value="Genomic_DNA"/>
</dbReference>
<name>A0A8E2ETY6_9PEZI</name>
<dbReference type="Gene3D" id="3.40.50.1820">
    <property type="entry name" value="alpha/beta hydrolase"/>
    <property type="match status" value="1"/>
</dbReference>
<reference evidence="9 10" key="1">
    <citation type="journal article" date="2016" name="Nat. Commun.">
        <title>Ectomycorrhizal ecology is imprinted in the genome of the dominant symbiotic fungus Cenococcum geophilum.</title>
        <authorList>
            <consortium name="DOE Joint Genome Institute"/>
            <person name="Peter M."/>
            <person name="Kohler A."/>
            <person name="Ohm R.A."/>
            <person name="Kuo A."/>
            <person name="Krutzmann J."/>
            <person name="Morin E."/>
            <person name="Arend M."/>
            <person name="Barry K.W."/>
            <person name="Binder M."/>
            <person name="Choi C."/>
            <person name="Clum A."/>
            <person name="Copeland A."/>
            <person name="Grisel N."/>
            <person name="Haridas S."/>
            <person name="Kipfer T."/>
            <person name="LaButti K."/>
            <person name="Lindquist E."/>
            <person name="Lipzen A."/>
            <person name="Maire R."/>
            <person name="Meier B."/>
            <person name="Mihaltcheva S."/>
            <person name="Molinier V."/>
            <person name="Murat C."/>
            <person name="Poggeler S."/>
            <person name="Quandt C.A."/>
            <person name="Sperisen C."/>
            <person name="Tritt A."/>
            <person name="Tisserant E."/>
            <person name="Crous P.W."/>
            <person name="Henrissat B."/>
            <person name="Nehls U."/>
            <person name="Egli S."/>
            <person name="Spatafora J.W."/>
            <person name="Grigoriev I.V."/>
            <person name="Martin F.M."/>
        </authorList>
    </citation>
    <scope>NUCLEOTIDE SEQUENCE [LARGE SCALE GENOMIC DNA]</scope>
    <source>
        <strain evidence="9 10">CBS 207.34</strain>
    </source>
</reference>
<feature type="domain" description="DUF676" evidence="8">
    <location>
        <begin position="21"/>
        <end position="156"/>
    </location>
</feature>
<dbReference type="PANTHER" id="PTHR48182">
    <property type="entry name" value="PROTEIN SERAC1"/>
    <property type="match status" value="1"/>
</dbReference>
<keyword evidence="7" id="KW-0472">Membrane</keyword>
<keyword evidence="5" id="KW-0256">Endoplasmic reticulum</keyword>
<dbReference type="InterPro" id="IPR052374">
    <property type="entry name" value="SERAC1"/>
</dbReference>
<evidence type="ECO:0000259" key="8">
    <source>
        <dbReference type="Pfam" id="PF05057"/>
    </source>
</evidence>
<evidence type="ECO:0000256" key="3">
    <source>
        <dbReference type="ARBA" id="ARBA00004370"/>
    </source>
</evidence>
<organism evidence="9 10">
    <name type="scientific">Glonium stellatum</name>
    <dbReference type="NCBI Taxonomy" id="574774"/>
    <lineage>
        <taxon>Eukaryota</taxon>
        <taxon>Fungi</taxon>
        <taxon>Dikarya</taxon>
        <taxon>Ascomycota</taxon>
        <taxon>Pezizomycotina</taxon>
        <taxon>Dothideomycetes</taxon>
        <taxon>Pleosporomycetidae</taxon>
        <taxon>Gloniales</taxon>
        <taxon>Gloniaceae</taxon>
        <taxon>Glonium</taxon>
    </lineage>
</organism>
<evidence type="ECO:0000256" key="7">
    <source>
        <dbReference type="ARBA" id="ARBA00023136"/>
    </source>
</evidence>
<dbReference type="SUPFAM" id="SSF53474">
    <property type="entry name" value="alpha/beta-Hydrolases"/>
    <property type="match status" value="1"/>
</dbReference>
<evidence type="ECO:0000256" key="5">
    <source>
        <dbReference type="ARBA" id="ARBA00022824"/>
    </source>
</evidence>
<dbReference type="InterPro" id="IPR007751">
    <property type="entry name" value="DUF676_lipase-like"/>
</dbReference>
<evidence type="ECO:0000256" key="2">
    <source>
        <dbReference type="ARBA" id="ARBA00004240"/>
    </source>
</evidence>
<dbReference type="AlphaFoldDB" id="A0A8E2ETY6"/>
<dbReference type="GO" id="GO:0005783">
    <property type="term" value="C:endoplasmic reticulum"/>
    <property type="evidence" value="ECO:0007669"/>
    <property type="project" value="UniProtKB-SubCell"/>
</dbReference>
<dbReference type="Proteomes" id="UP000250140">
    <property type="component" value="Unassembled WGS sequence"/>
</dbReference>
<keyword evidence="6" id="KW-0496">Mitochondrion</keyword>
<evidence type="ECO:0000313" key="9">
    <source>
        <dbReference type="EMBL" id="OCL04303.1"/>
    </source>
</evidence>
<feature type="non-terminal residue" evidence="9">
    <location>
        <position position="264"/>
    </location>
</feature>
<evidence type="ECO:0000256" key="4">
    <source>
        <dbReference type="ARBA" id="ARBA00007920"/>
    </source>
</evidence>
<dbReference type="GO" id="GO:0016020">
    <property type="term" value="C:membrane"/>
    <property type="evidence" value="ECO:0007669"/>
    <property type="project" value="UniProtKB-SubCell"/>
</dbReference>
<dbReference type="InterPro" id="IPR029058">
    <property type="entry name" value="AB_hydrolase_fold"/>
</dbReference>
<evidence type="ECO:0000313" key="10">
    <source>
        <dbReference type="Proteomes" id="UP000250140"/>
    </source>
</evidence>
<protein>
    <recommendedName>
        <fullName evidence="8">DUF676 domain-containing protein</fullName>
    </recommendedName>
</protein>
<dbReference type="OrthoDB" id="427518at2759"/>
<keyword evidence="10" id="KW-1185">Reference proteome</keyword>
<gene>
    <name evidence="9" type="ORF">AOQ84DRAFT_301142</name>
</gene>
<sequence length="264" mass="29209">STDGDYGLWTLSDPSGALADIVFVHGLTGNRETTWTHKQTKNFWPQTLLPQDLPNARIFTFGYDADIIGTLEAAGSSTLRDHGKSLANDLALRRMKSRSNQRPLIFVAHGLGGLNTQAPLISRSAMQQYLKDILESTAAIAFVSTPHVGSTKADWATPLTRLCNILRKTNIEIVQVLKPGSEMLANLQQEFHTMLDDRSRNHMKTMNIFCFYEELPVVGVGKIMPDHSALLGAYPNRSIHGNHMQMVRFTGARDVGHVAVSDQL</sequence>
<dbReference type="GO" id="GO:0005739">
    <property type="term" value="C:mitochondrion"/>
    <property type="evidence" value="ECO:0007669"/>
    <property type="project" value="UniProtKB-SubCell"/>
</dbReference>
<comment type="similarity">
    <text evidence="4">Belongs to the putative lipase ROG1 family.</text>
</comment>
<dbReference type="Pfam" id="PF05057">
    <property type="entry name" value="DUF676"/>
    <property type="match status" value="1"/>
</dbReference>
<evidence type="ECO:0000256" key="1">
    <source>
        <dbReference type="ARBA" id="ARBA00004173"/>
    </source>
</evidence>
<comment type="subcellular location">
    <subcellularLocation>
        <location evidence="2">Endoplasmic reticulum</location>
    </subcellularLocation>
    <subcellularLocation>
        <location evidence="3">Membrane</location>
    </subcellularLocation>
    <subcellularLocation>
        <location evidence="1">Mitochondrion</location>
    </subcellularLocation>
</comment>
<dbReference type="PANTHER" id="PTHR48182:SF2">
    <property type="entry name" value="PROTEIN SERAC1"/>
    <property type="match status" value="1"/>
</dbReference>
<evidence type="ECO:0000256" key="6">
    <source>
        <dbReference type="ARBA" id="ARBA00023128"/>
    </source>
</evidence>
<accession>A0A8E2ETY6</accession>